<dbReference type="EMBL" id="WSQA01000009">
    <property type="protein sequence ID" value="MVZ62967.1"/>
    <property type="molecule type" value="Genomic_DNA"/>
</dbReference>
<keyword evidence="6" id="KW-0106">Calcium</keyword>
<dbReference type="AlphaFoldDB" id="A0A6N8L0X7"/>
<dbReference type="Gene3D" id="3.40.720.10">
    <property type="entry name" value="Alkaline Phosphatase, subunit A"/>
    <property type="match status" value="1"/>
</dbReference>
<evidence type="ECO:0000259" key="8">
    <source>
        <dbReference type="Pfam" id="PF00884"/>
    </source>
</evidence>
<dbReference type="Pfam" id="PF00884">
    <property type="entry name" value="Sulfatase"/>
    <property type="match status" value="1"/>
</dbReference>
<evidence type="ECO:0000313" key="9">
    <source>
        <dbReference type="EMBL" id="MVZ62967.1"/>
    </source>
</evidence>
<comment type="caution">
    <text evidence="9">The sequence shown here is derived from an EMBL/GenBank/DDBJ whole genome shotgun (WGS) entry which is preliminary data.</text>
</comment>
<comment type="cofactor">
    <cofactor evidence="1">
        <name>Ca(2+)</name>
        <dbReference type="ChEBI" id="CHEBI:29108"/>
    </cofactor>
</comment>
<keyword evidence="3" id="KW-0479">Metal-binding</keyword>
<evidence type="ECO:0000313" key="10">
    <source>
        <dbReference type="Proteomes" id="UP000435036"/>
    </source>
</evidence>
<feature type="chain" id="PRO_5027074110" evidence="7">
    <location>
        <begin position="20"/>
        <end position="472"/>
    </location>
</feature>
<protein>
    <submittedName>
        <fullName evidence="9">Sulfatase-like hydrolase/transferase</fullName>
    </submittedName>
</protein>
<dbReference type="InterPro" id="IPR000917">
    <property type="entry name" value="Sulfatase_N"/>
</dbReference>
<dbReference type="SUPFAM" id="SSF53649">
    <property type="entry name" value="Alkaline phosphatase-like"/>
    <property type="match status" value="1"/>
</dbReference>
<dbReference type="Gene3D" id="3.30.1120.10">
    <property type="match status" value="1"/>
</dbReference>
<dbReference type="InterPro" id="IPR050738">
    <property type="entry name" value="Sulfatase"/>
</dbReference>
<evidence type="ECO:0000256" key="4">
    <source>
        <dbReference type="ARBA" id="ARBA00022729"/>
    </source>
</evidence>
<accession>A0A6N8L0X7</accession>
<dbReference type="GO" id="GO:0046872">
    <property type="term" value="F:metal ion binding"/>
    <property type="evidence" value="ECO:0007669"/>
    <property type="project" value="UniProtKB-KW"/>
</dbReference>
<feature type="signal peptide" evidence="7">
    <location>
        <begin position="1"/>
        <end position="19"/>
    </location>
</feature>
<reference evidence="9 10" key="1">
    <citation type="submission" date="2019-12" db="EMBL/GenBank/DDBJ databases">
        <authorList>
            <person name="Dong K."/>
        </authorList>
    </citation>
    <scope>NUCLEOTIDE SEQUENCE [LARGE SCALE GENOMIC DNA]</scope>
    <source>
        <strain evidence="9 10">JCM 31225</strain>
    </source>
</reference>
<dbReference type="OrthoDB" id="9765065at2"/>
<dbReference type="GO" id="GO:0016740">
    <property type="term" value="F:transferase activity"/>
    <property type="evidence" value="ECO:0007669"/>
    <property type="project" value="UniProtKB-KW"/>
</dbReference>
<keyword evidence="4 7" id="KW-0732">Signal</keyword>
<dbReference type="CDD" id="cd16144">
    <property type="entry name" value="ARS_like"/>
    <property type="match status" value="1"/>
</dbReference>
<keyword evidence="5 9" id="KW-0378">Hydrolase</keyword>
<dbReference type="InterPro" id="IPR017850">
    <property type="entry name" value="Alkaline_phosphatase_core_sf"/>
</dbReference>
<evidence type="ECO:0000256" key="1">
    <source>
        <dbReference type="ARBA" id="ARBA00001913"/>
    </source>
</evidence>
<evidence type="ECO:0000256" key="6">
    <source>
        <dbReference type="ARBA" id="ARBA00022837"/>
    </source>
</evidence>
<dbReference type="PANTHER" id="PTHR42693">
    <property type="entry name" value="ARYLSULFATASE FAMILY MEMBER"/>
    <property type="match status" value="1"/>
</dbReference>
<evidence type="ECO:0000256" key="5">
    <source>
        <dbReference type="ARBA" id="ARBA00022801"/>
    </source>
</evidence>
<organism evidence="9 10">
    <name type="scientific">Sphingobacterium humi</name>
    <dbReference type="NCBI Taxonomy" id="1796905"/>
    <lineage>
        <taxon>Bacteria</taxon>
        <taxon>Pseudomonadati</taxon>
        <taxon>Bacteroidota</taxon>
        <taxon>Sphingobacteriia</taxon>
        <taxon>Sphingobacteriales</taxon>
        <taxon>Sphingobacteriaceae</taxon>
        <taxon>Sphingobacterium</taxon>
    </lineage>
</organism>
<evidence type="ECO:0000256" key="3">
    <source>
        <dbReference type="ARBA" id="ARBA00022723"/>
    </source>
</evidence>
<evidence type="ECO:0000256" key="7">
    <source>
        <dbReference type="SAM" id="SignalP"/>
    </source>
</evidence>
<feature type="domain" description="Sulfatase N-terminal" evidence="8">
    <location>
        <begin position="24"/>
        <end position="327"/>
    </location>
</feature>
<dbReference type="Proteomes" id="UP000435036">
    <property type="component" value="Unassembled WGS sequence"/>
</dbReference>
<keyword evidence="9" id="KW-0808">Transferase</keyword>
<dbReference type="GO" id="GO:0004065">
    <property type="term" value="F:arylsulfatase activity"/>
    <property type="evidence" value="ECO:0007669"/>
    <property type="project" value="TreeGrafter"/>
</dbReference>
<dbReference type="PANTHER" id="PTHR42693:SF42">
    <property type="entry name" value="ARYLSULFATASE G"/>
    <property type="match status" value="1"/>
</dbReference>
<sequence length="472" mass="52721">MTLWKGLLLGIALFGTAIAQTQQPNIILIFADDLGYKDCGYTGSSFIETPHIDKLAKKGMIFNNAYAAAGNCAPSRASLISGKYSPRHGVFAVGSTSRGPKDEMKLIPVENTDYLDPHFVTVAEALKNEGYQTAIFGKWHLGKEEETSPLAQGFDVYVDARKDNPNKKWNIPEDPKGMFSLTQEALHYLEAHKTDKKPFFVYFAHHAIHSSLEARPATLQRYLDRGLPKDQALYAACTSDFDETVGMLLSYLKTSGLDKNTLLIFTSDNGATNQSPQEPLRGNKGSYYEGGIREPFIAYWPGQVEAGTVNNTPIINIDLYPTFLALAHGEKKDLDGENLWPLLSGHADTTDRKAIFWHFPGYLNNPVIRGRDTIFRSRPVSVIRKGDWKLHLYHEEWLMQGGYKSIDSSNAVELYNLANDMGERNNLALANPKKRNELLDELLLWIKKTNAPMPSLINGNNKPISQSKKAKP</sequence>
<name>A0A6N8L0X7_9SPHI</name>
<gene>
    <name evidence="9" type="ORF">GQF63_13105</name>
</gene>
<comment type="similarity">
    <text evidence="2">Belongs to the sulfatase family.</text>
</comment>
<evidence type="ECO:0000256" key="2">
    <source>
        <dbReference type="ARBA" id="ARBA00008779"/>
    </source>
</evidence>
<proteinExistence type="inferred from homology"/>
<keyword evidence="10" id="KW-1185">Reference proteome</keyword>